<dbReference type="KEGG" id="acd:AOLE_12590"/>
<dbReference type="GO" id="GO:0015288">
    <property type="term" value="F:porin activity"/>
    <property type="evidence" value="ECO:0007669"/>
    <property type="project" value="InterPro"/>
</dbReference>
<dbReference type="Proteomes" id="UP000000392">
    <property type="component" value="Chromosome"/>
</dbReference>
<dbReference type="RefSeq" id="WP_013198344.1">
    <property type="nucleotide sequence ID" value="NC_014259.1"/>
</dbReference>
<proteinExistence type="inferred from homology"/>
<dbReference type="PANTHER" id="PTHR37944">
    <property type="entry name" value="PORIN B"/>
    <property type="match status" value="1"/>
</dbReference>
<gene>
    <name evidence="3" type="ordered locus">AOLE_12590</name>
</gene>
<sequence>MYISKQGCIGTLVLLYTMSANAEVNLKDNFKFTANFIDLAMYSQESNVDDNFTNSAGLFLNTEIKLANEGHDFGVLKAQYVFNGLNDDAQLNTSNNWFGGVGSYVGGAIAANDLASSQLSLLTWDKYWNDKKLYTSVGRTNLRRYFLYNNCQNILLCTDPIKGAMGSLPTNYAYWGGYAKYNLSDHIYMHAGIFEVNTDDYVYKKKGLDFSFHHQLGYSQVYGMGYKDKNTKAELLYFYNNSEYRNAYTQEKYDGTDGLNFRFNHDFNNQNIPTVFGAYSYIDEKNQPYKNYWELGLSYKINQGKNHLGVKFGQSQLNDDYVLMTEKINGNNNRTTSFLSLDTDINYKRLTLSPFVQYIWNPDNYYRSTGKAFNSNVIVGLVTQIKLY</sequence>
<dbReference type="PANTHER" id="PTHR37944:SF1">
    <property type="entry name" value="PORIN B"/>
    <property type="match status" value="1"/>
</dbReference>
<accession>A0AAN0P9Q2</accession>
<dbReference type="AlphaFoldDB" id="A0AAN0P9Q2"/>
<dbReference type="Pfam" id="PF04966">
    <property type="entry name" value="OprB"/>
    <property type="match status" value="1"/>
</dbReference>
<reference evidence="3 4" key="1">
    <citation type="journal article" date="2010" name="J. Bacteriol.">
        <title>Complete genome sequence of the diesel-degrading Acinetobacter sp. strain DR1.</title>
        <authorList>
            <person name="Jung J."/>
            <person name="Baek J.H."/>
            <person name="Park W."/>
        </authorList>
    </citation>
    <scope>NUCLEOTIDE SEQUENCE [LARGE SCALE GENOMIC DNA]</scope>
    <source>
        <strain evidence="4">JCM 16667 / KCTC 23045 / DR1</strain>
    </source>
</reference>
<dbReference type="GO" id="GO:0008643">
    <property type="term" value="P:carbohydrate transport"/>
    <property type="evidence" value="ECO:0007669"/>
    <property type="project" value="InterPro"/>
</dbReference>
<dbReference type="InterPro" id="IPR038673">
    <property type="entry name" value="OprB_sf"/>
</dbReference>
<dbReference type="EMBL" id="CP002080">
    <property type="protein sequence ID" value="ADI91405.1"/>
    <property type="molecule type" value="Genomic_DNA"/>
</dbReference>
<evidence type="ECO:0000256" key="2">
    <source>
        <dbReference type="RuleBase" id="RU363072"/>
    </source>
</evidence>
<evidence type="ECO:0000256" key="1">
    <source>
        <dbReference type="ARBA" id="ARBA00008769"/>
    </source>
</evidence>
<feature type="chain" id="PRO_5042667096" evidence="2">
    <location>
        <begin position="23"/>
        <end position="388"/>
    </location>
</feature>
<evidence type="ECO:0000313" key="4">
    <source>
        <dbReference type="Proteomes" id="UP000000392"/>
    </source>
</evidence>
<feature type="signal peptide" evidence="2">
    <location>
        <begin position="1"/>
        <end position="22"/>
    </location>
</feature>
<dbReference type="GeneID" id="9382939"/>
<keyword evidence="2" id="KW-0732">Signal</keyword>
<evidence type="ECO:0000313" key="3">
    <source>
        <dbReference type="EMBL" id="ADI91405.1"/>
    </source>
</evidence>
<dbReference type="GO" id="GO:0016020">
    <property type="term" value="C:membrane"/>
    <property type="evidence" value="ECO:0007669"/>
    <property type="project" value="InterPro"/>
</dbReference>
<organism evidence="3 4">
    <name type="scientific">Acinetobacter oleivorans (strain JCM 16667 / KCTC 23045 / DR1)</name>
    <dbReference type="NCBI Taxonomy" id="436717"/>
    <lineage>
        <taxon>Bacteria</taxon>
        <taxon>Pseudomonadati</taxon>
        <taxon>Pseudomonadota</taxon>
        <taxon>Gammaproteobacteria</taxon>
        <taxon>Moraxellales</taxon>
        <taxon>Moraxellaceae</taxon>
        <taxon>Acinetobacter</taxon>
    </lineage>
</organism>
<protein>
    <submittedName>
        <fullName evidence="3">Carbohydrate porin</fullName>
    </submittedName>
</protein>
<dbReference type="Gene3D" id="2.40.160.180">
    <property type="entry name" value="Carbohydrate-selective porin OprB"/>
    <property type="match status" value="1"/>
</dbReference>
<dbReference type="InterPro" id="IPR052932">
    <property type="entry name" value="OprB_Porin"/>
</dbReference>
<name>A0AAN0P9Q2_ACISD</name>
<comment type="similarity">
    <text evidence="1 2">Belongs to the OprB family.</text>
</comment>
<dbReference type="InterPro" id="IPR007049">
    <property type="entry name" value="Carb-sel_porin_OprB"/>
</dbReference>